<evidence type="ECO:0000256" key="10">
    <source>
        <dbReference type="PROSITE-ProRule" id="PRU00282"/>
    </source>
</evidence>
<keyword evidence="7" id="KW-1133">Transmembrane helix</keyword>
<evidence type="ECO:0000256" key="2">
    <source>
        <dbReference type="ARBA" id="ARBA00006375"/>
    </source>
</evidence>
<keyword evidence="8" id="KW-0496">Mitochondrion</keyword>
<dbReference type="Pfam" id="PF00153">
    <property type="entry name" value="Mito_carr"/>
    <property type="match status" value="3"/>
</dbReference>
<feature type="repeat" description="Solcar" evidence="10">
    <location>
        <begin position="186"/>
        <end position="272"/>
    </location>
</feature>
<comment type="similarity">
    <text evidence="2 11">Belongs to the mitochondrial carrier (TC 2.A.29) family.</text>
</comment>
<dbReference type="InterPro" id="IPR002067">
    <property type="entry name" value="MCP"/>
</dbReference>
<feature type="repeat" description="Solcar" evidence="10">
    <location>
        <begin position="92"/>
        <end position="169"/>
    </location>
</feature>
<protein>
    <recommendedName>
        <fullName evidence="14">Mitochondrial carrier protein</fullName>
    </recommendedName>
</protein>
<keyword evidence="3 11" id="KW-0813">Transport</keyword>
<proteinExistence type="inferred from homology"/>
<evidence type="ECO:0000313" key="12">
    <source>
        <dbReference type="EMBL" id="CAE0588286.1"/>
    </source>
</evidence>
<feature type="repeat" description="Solcar" evidence="10">
    <location>
        <begin position="5"/>
        <end position="89"/>
    </location>
</feature>
<dbReference type="Gene3D" id="1.50.40.10">
    <property type="entry name" value="Mitochondrial carrier domain"/>
    <property type="match status" value="1"/>
</dbReference>
<evidence type="ECO:0000256" key="3">
    <source>
        <dbReference type="ARBA" id="ARBA00022448"/>
    </source>
</evidence>
<keyword evidence="4 10" id="KW-0812">Transmembrane</keyword>
<dbReference type="PANTHER" id="PTHR45760:SF2">
    <property type="entry name" value="FI19922P1-RELATED"/>
    <property type="match status" value="1"/>
</dbReference>
<evidence type="ECO:0000256" key="6">
    <source>
        <dbReference type="ARBA" id="ARBA00022792"/>
    </source>
</evidence>
<dbReference type="GO" id="GO:1990542">
    <property type="term" value="P:mitochondrial transmembrane transport"/>
    <property type="evidence" value="ECO:0007669"/>
    <property type="project" value="InterPro"/>
</dbReference>
<evidence type="ECO:0000256" key="4">
    <source>
        <dbReference type="ARBA" id="ARBA00022692"/>
    </source>
</evidence>
<dbReference type="PROSITE" id="PS50920">
    <property type="entry name" value="SOLCAR"/>
    <property type="match status" value="3"/>
</dbReference>
<accession>A0A6V2WS27</accession>
<keyword evidence="6" id="KW-0999">Mitochondrion inner membrane</keyword>
<dbReference type="InterPro" id="IPR045315">
    <property type="entry name" value="Mtm1-like"/>
</dbReference>
<organism evidence="12">
    <name type="scientific">Emiliania huxleyi</name>
    <name type="common">Coccolithophore</name>
    <name type="synonym">Pontosphaera huxleyi</name>
    <dbReference type="NCBI Taxonomy" id="2903"/>
    <lineage>
        <taxon>Eukaryota</taxon>
        <taxon>Haptista</taxon>
        <taxon>Haptophyta</taxon>
        <taxon>Prymnesiophyceae</taxon>
        <taxon>Isochrysidales</taxon>
        <taxon>Noelaerhabdaceae</taxon>
        <taxon>Emiliania</taxon>
    </lineage>
</organism>
<evidence type="ECO:0000256" key="11">
    <source>
        <dbReference type="RuleBase" id="RU000488"/>
    </source>
</evidence>
<sequence length="287" mass="30064">MSPPLSFSELALSACAGGAVSSVVTTPLDVIRVRTQATGRVSGGMATQFAVVIRMEGVAALWSGLRPALGTVVPATAIYMSLYDTLKERLSSPLLAGGLARLVSLTATSPLELMRTRAQAFPSVGGGSNAFTLDHVGPLRLWRGTSASIARDVPFSCLYWALFERLKACIAARHYAGHGTAPKPSLRPDTSMVVAAAAAAVAAVPTTPMDVIKTRMQVLDAAAPTTSVSSVGHGLYRSGGVRNLFLGVLPRVSKVAPSCAIVMGVYETCKAQCERWRGREHGVRDAV</sequence>
<gene>
    <name evidence="12" type="ORF">EHUX00137_LOCUS40805</name>
    <name evidence="13" type="ORF">EHUX00137_LOCUS40806</name>
</gene>
<name>A0A6V2WS27_EMIHU</name>
<evidence type="ECO:0000313" key="13">
    <source>
        <dbReference type="EMBL" id="CAE0588288.1"/>
    </source>
</evidence>
<dbReference type="InterPro" id="IPR018108">
    <property type="entry name" value="MCP_transmembrane"/>
</dbReference>
<dbReference type="InterPro" id="IPR023395">
    <property type="entry name" value="MCP_dom_sf"/>
</dbReference>
<keyword evidence="5" id="KW-0677">Repeat</keyword>
<comment type="subcellular location">
    <subcellularLocation>
        <location evidence="1">Mitochondrion inner membrane</location>
        <topology evidence="1">Multi-pass membrane protein</topology>
    </subcellularLocation>
</comment>
<evidence type="ECO:0000256" key="8">
    <source>
        <dbReference type="ARBA" id="ARBA00023128"/>
    </source>
</evidence>
<reference evidence="12" key="1">
    <citation type="submission" date="2021-01" db="EMBL/GenBank/DDBJ databases">
        <authorList>
            <person name="Corre E."/>
            <person name="Pelletier E."/>
            <person name="Niang G."/>
            <person name="Scheremetjew M."/>
            <person name="Finn R."/>
            <person name="Kale V."/>
            <person name="Holt S."/>
            <person name="Cochrane G."/>
            <person name="Meng A."/>
            <person name="Brown T."/>
            <person name="Cohen L."/>
        </authorList>
    </citation>
    <scope>NUCLEOTIDE SEQUENCE</scope>
    <source>
        <strain evidence="12">379</strain>
    </source>
</reference>
<keyword evidence="9 10" id="KW-0472">Membrane</keyword>
<dbReference type="PRINTS" id="PR00926">
    <property type="entry name" value="MITOCARRIER"/>
</dbReference>
<dbReference type="EMBL" id="HBIR01052293">
    <property type="protein sequence ID" value="CAE0588288.1"/>
    <property type="molecule type" value="Transcribed_RNA"/>
</dbReference>
<dbReference type="GO" id="GO:0005743">
    <property type="term" value="C:mitochondrial inner membrane"/>
    <property type="evidence" value="ECO:0007669"/>
    <property type="project" value="UniProtKB-SubCell"/>
</dbReference>
<evidence type="ECO:0000256" key="1">
    <source>
        <dbReference type="ARBA" id="ARBA00004448"/>
    </source>
</evidence>
<dbReference type="PANTHER" id="PTHR45760">
    <property type="entry name" value="FI19922P1-RELATED"/>
    <property type="match status" value="1"/>
</dbReference>
<dbReference type="EMBL" id="HBIR01052291">
    <property type="protein sequence ID" value="CAE0588286.1"/>
    <property type="molecule type" value="Transcribed_RNA"/>
</dbReference>
<dbReference type="SUPFAM" id="SSF103506">
    <property type="entry name" value="Mitochondrial carrier"/>
    <property type="match status" value="1"/>
</dbReference>
<evidence type="ECO:0000256" key="7">
    <source>
        <dbReference type="ARBA" id="ARBA00022989"/>
    </source>
</evidence>
<evidence type="ECO:0000256" key="5">
    <source>
        <dbReference type="ARBA" id="ARBA00022737"/>
    </source>
</evidence>
<dbReference type="AlphaFoldDB" id="A0A6V2WS27"/>
<evidence type="ECO:0000256" key="9">
    <source>
        <dbReference type="ARBA" id="ARBA00023136"/>
    </source>
</evidence>
<evidence type="ECO:0008006" key="14">
    <source>
        <dbReference type="Google" id="ProtNLM"/>
    </source>
</evidence>